<evidence type="ECO:0000256" key="1">
    <source>
        <dbReference type="ARBA" id="ARBA00023015"/>
    </source>
</evidence>
<dbReference type="InterPro" id="IPR014284">
    <property type="entry name" value="RNA_pol_sigma-70_dom"/>
</dbReference>
<dbReference type="SUPFAM" id="SSF88946">
    <property type="entry name" value="Sigma2 domain of RNA polymerase sigma factors"/>
    <property type="match status" value="1"/>
</dbReference>
<feature type="compositionally biased region" description="Basic and acidic residues" evidence="5">
    <location>
        <begin position="298"/>
        <end position="309"/>
    </location>
</feature>
<dbReference type="Gene3D" id="1.20.140.160">
    <property type="match status" value="1"/>
</dbReference>
<dbReference type="PANTHER" id="PTHR30385:SF4">
    <property type="entry name" value="RNA POLYMERASE SIGMA-E FACTOR"/>
    <property type="match status" value="1"/>
</dbReference>
<evidence type="ECO:0000256" key="3">
    <source>
        <dbReference type="ARBA" id="ARBA00023125"/>
    </source>
</evidence>
<dbReference type="NCBIfam" id="TIGR02980">
    <property type="entry name" value="SigBFG"/>
    <property type="match status" value="1"/>
</dbReference>
<dbReference type="Pfam" id="PF04539">
    <property type="entry name" value="Sigma70_r3"/>
    <property type="match status" value="1"/>
</dbReference>
<proteinExistence type="predicted"/>
<dbReference type="SUPFAM" id="SSF88659">
    <property type="entry name" value="Sigma3 and sigma4 domains of RNA polymerase sigma factors"/>
    <property type="match status" value="2"/>
</dbReference>
<dbReference type="GO" id="GO:0003677">
    <property type="term" value="F:DNA binding"/>
    <property type="evidence" value="ECO:0007669"/>
    <property type="project" value="UniProtKB-KW"/>
</dbReference>
<keyword evidence="4" id="KW-0804">Transcription</keyword>
<feature type="domain" description="RNA polymerase sigma-70" evidence="6">
    <location>
        <begin position="93"/>
        <end position="106"/>
    </location>
</feature>
<dbReference type="PRINTS" id="PR00046">
    <property type="entry name" value="SIGMA70FCT"/>
</dbReference>
<dbReference type="InterPro" id="IPR000943">
    <property type="entry name" value="RNA_pol_sigma70"/>
</dbReference>
<dbReference type="InterPro" id="IPR007630">
    <property type="entry name" value="RNA_pol_sigma70_r4"/>
</dbReference>
<dbReference type="InterPro" id="IPR013324">
    <property type="entry name" value="RNA_pol_sigma_r3/r4-like"/>
</dbReference>
<dbReference type="InterPro" id="IPR007624">
    <property type="entry name" value="RNA_pol_sigma70_r3"/>
</dbReference>
<dbReference type="Pfam" id="PF04545">
    <property type="entry name" value="Sigma70_r4"/>
    <property type="match status" value="1"/>
</dbReference>
<evidence type="ECO:0000256" key="2">
    <source>
        <dbReference type="ARBA" id="ARBA00023082"/>
    </source>
</evidence>
<evidence type="ECO:0000313" key="7">
    <source>
        <dbReference type="EMBL" id="RPE36536.1"/>
    </source>
</evidence>
<dbReference type="InterPro" id="IPR007627">
    <property type="entry name" value="RNA_pol_sigma70_r2"/>
</dbReference>
<evidence type="ECO:0000256" key="5">
    <source>
        <dbReference type="SAM" id="MobiDB-lite"/>
    </source>
</evidence>
<keyword evidence="1" id="KW-0805">Transcription regulation</keyword>
<reference evidence="7 8" key="1">
    <citation type="submission" date="2018-11" db="EMBL/GenBank/DDBJ databases">
        <title>Sequencing the genomes of 1000 actinobacteria strains.</title>
        <authorList>
            <person name="Klenk H.-P."/>
        </authorList>
    </citation>
    <scope>NUCLEOTIDE SEQUENCE [LARGE SCALE GENOMIC DNA]</scope>
    <source>
        <strain evidence="7 8">DSM 44781</strain>
    </source>
</reference>
<dbReference type="PANTHER" id="PTHR30385">
    <property type="entry name" value="SIGMA FACTOR F FLAGELLAR"/>
    <property type="match status" value="1"/>
</dbReference>
<name>A0A3N4RUF1_9ACTN</name>
<sequence>MTTTTTLRSAPVPSSAPGADEVDPMHRPTRREMRAMGKYEARRLSDALFVRLAELPPEDPAHSYVRGTLIELNMPLVRFVAARFRHRPEELDDIIQVGTVGLIKAVDGFDPQRGVEFVTYAIPTVSGEIKRFFRDTSWPLRVPRSVQERYLAAAHASDRLEQALGRLPDTAEIAEELQVTEEQAAEGVDAGRLCRCDSLDSLRDDESDDTGSALINRLGSCDPELEVAELRVMAKPFISRLPERERTVLLLRFWGGLTQSEIATEIGVSQMHVSRILSATLAGLRAQVEGAAGGPDEESGRGARRGGSD</sequence>
<dbReference type="Gene3D" id="1.20.120.1810">
    <property type="match status" value="1"/>
</dbReference>
<dbReference type="GO" id="GO:0006352">
    <property type="term" value="P:DNA-templated transcription initiation"/>
    <property type="evidence" value="ECO:0007669"/>
    <property type="project" value="InterPro"/>
</dbReference>
<gene>
    <name evidence="7" type="ORF">EDD38_4911</name>
</gene>
<keyword evidence="8" id="KW-1185">Reference proteome</keyword>
<dbReference type="PROSITE" id="PS00715">
    <property type="entry name" value="SIGMA70_1"/>
    <property type="match status" value="1"/>
</dbReference>
<dbReference type="RefSeq" id="WP_244260009.1">
    <property type="nucleotide sequence ID" value="NZ_RKQG01000001.1"/>
</dbReference>
<evidence type="ECO:0000259" key="6">
    <source>
        <dbReference type="PROSITE" id="PS00715"/>
    </source>
</evidence>
<dbReference type="Proteomes" id="UP000266906">
    <property type="component" value="Unassembled WGS sequence"/>
</dbReference>
<feature type="region of interest" description="Disordered" evidence="5">
    <location>
        <begin position="1"/>
        <end position="28"/>
    </location>
</feature>
<dbReference type="Pfam" id="PF04542">
    <property type="entry name" value="Sigma70_r2"/>
    <property type="match status" value="1"/>
</dbReference>
<keyword evidence="3" id="KW-0238">DNA-binding</keyword>
<dbReference type="InterPro" id="IPR014322">
    <property type="entry name" value="RNA_pol_sigma-B/F/G"/>
</dbReference>
<accession>A0A3N4RUF1</accession>
<feature type="region of interest" description="Disordered" evidence="5">
    <location>
        <begin position="289"/>
        <end position="309"/>
    </location>
</feature>
<dbReference type="NCBIfam" id="TIGR02937">
    <property type="entry name" value="sigma70-ECF"/>
    <property type="match status" value="1"/>
</dbReference>
<keyword evidence="2" id="KW-0731">Sigma factor</keyword>
<dbReference type="AlphaFoldDB" id="A0A3N4RUF1"/>
<dbReference type="EMBL" id="RKQG01000001">
    <property type="protein sequence ID" value="RPE36536.1"/>
    <property type="molecule type" value="Genomic_DNA"/>
</dbReference>
<organism evidence="7 8">
    <name type="scientific">Kitasatospora cineracea</name>
    <dbReference type="NCBI Taxonomy" id="88074"/>
    <lineage>
        <taxon>Bacteria</taxon>
        <taxon>Bacillati</taxon>
        <taxon>Actinomycetota</taxon>
        <taxon>Actinomycetes</taxon>
        <taxon>Kitasatosporales</taxon>
        <taxon>Streptomycetaceae</taxon>
        <taxon>Kitasatospora</taxon>
    </lineage>
</organism>
<evidence type="ECO:0000313" key="8">
    <source>
        <dbReference type="Proteomes" id="UP000266906"/>
    </source>
</evidence>
<dbReference type="CDD" id="cd06171">
    <property type="entry name" value="Sigma70_r4"/>
    <property type="match status" value="1"/>
</dbReference>
<dbReference type="GO" id="GO:0016987">
    <property type="term" value="F:sigma factor activity"/>
    <property type="evidence" value="ECO:0007669"/>
    <property type="project" value="UniProtKB-KW"/>
</dbReference>
<comment type="caution">
    <text evidence="7">The sequence shown here is derived from an EMBL/GenBank/DDBJ whole genome shotgun (WGS) entry which is preliminary data.</text>
</comment>
<evidence type="ECO:0000256" key="4">
    <source>
        <dbReference type="ARBA" id="ARBA00023163"/>
    </source>
</evidence>
<protein>
    <submittedName>
        <fullName evidence="7">RNA polymerase sigma-B factor</fullName>
    </submittedName>
</protein>
<dbReference type="InterPro" id="IPR013325">
    <property type="entry name" value="RNA_pol_sigma_r2"/>
</dbReference>